<feature type="region of interest" description="Disordered" evidence="14">
    <location>
        <begin position="42"/>
        <end position="89"/>
    </location>
</feature>
<evidence type="ECO:0000256" key="5">
    <source>
        <dbReference type="ARBA" id="ARBA00022781"/>
    </source>
</evidence>
<dbReference type="Pfam" id="PF00430">
    <property type="entry name" value="ATP-synt_B"/>
    <property type="match status" value="1"/>
</dbReference>
<protein>
    <submittedName>
        <fullName evidence="17">F0F1 ATP synthase subunit B</fullName>
    </submittedName>
</protein>
<comment type="function">
    <text evidence="11">Component of the F(0) channel, it forms part of the peripheral stalk, linking F(1) to F(0). The b'-subunit is a diverged and duplicated form of b found in plants and photosynthetic bacteria.</text>
</comment>
<keyword evidence="3" id="KW-0138">CF(0)</keyword>
<organism evidence="17 18">
    <name type="scientific">Thalassoglobus neptunius</name>
    <dbReference type="NCBI Taxonomy" id="1938619"/>
    <lineage>
        <taxon>Bacteria</taxon>
        <taxon>Pseudomonadati</taxon>
        <taxon>Planctomycetota</taxon>
        <taxon>Planctomycetia</taxon>
        <taxon>Planctomycetales</taxon>
        <taxon>Planctomycetaceae</taxon>
        <taxon>Thalassoglobus</taxon>
    </lineage>
</organism>
<dbReference type="Proteomes" id="UP000317243">
    <property type="component" value="Unassembled WGS sequence"/>
</dbReference>
<keyword evidence="5" id="KW-0375">Hydrogen ion transport</keyword>
<reference evidence="17 18" key="1">
    <citation type="submission" date="2019-02" db="EMBL/GenBank/DDBJ databases">
        <title>Deep-cultivation of Planctomycetes and their phenomic and genomic characterization uncovers novel biology.</title>
        <authorList>
            <person name="Wiegand S."/>
            <person name="Jogler M."/>
            <person name="Boedeker C."/>
            <person name="Pinto D."/>
            <person name="Vollmers J."/>
            <person name="Rivas-Marin E."/>
            <person name="Kohn T."/>
            <person name="Peeters S.H."/>
            <person name="Heuer A."/>
            <person name="Rast P."/>
            <person name="Oberbeckmann S."/>
            <person name="Bunk B."/>
            <person name="Jeske O."/>
            <person name="Meyerdierks A."/>
            <person name="Storesund J.E."/>
            <person name="Kallscheuer N."/>
            <person name="Luecker S."/>
            <person name="Lage O.M."/>
            <person name="Pohl T."/>
            <person name="Merkel B.J."/>
            <person name="Hornburger P."/>
            <person name="Mueller R.-W."/>
            <person name="Bruemmer F."/>
            <person name="Labrenz M."/>
            <person name="Spormann A.M."/>
            <person name="Op Den Camp H."/>
            <person name="Overmann J."/>
            <person name="Amann R."/>
            <person name="Jetten M.S.M."/>
            <person name="Mascher T."/>
            <person name="Medema M.H."/>
            <person name="Devos D.P."/>
            <person name="Kaster A.-K."/>
            <person name="Ovreas L."/>
            <person name="Rohde M."/>
            <person name="Galperin M.Y."/>
            <person name="Jogler C."/>
        </authorList>
    </citation>
    <scope>NUCLEOTIDE SEQUENCE [LARGE SCALE GENOMIC DNA]</scope>
    <source>
        <strain evidence="17 18">KOR42</strain>
    </source>
</reference>
<keyword evidence="13" id="KW-0175">Coiled coil</keyword>
<gene>
    <name evidence="17" type="ORF">KOR42_17600</name>
</gene>
<dbReference type="PANTHER" id="PTHR33445">
    <property type="entry name" value="ATP SYNTHASE SUBUNIT B', CHLOROPLASTIC"/>
    <property type="match status" value="1"/>
</dbReference>
<evidence type="ECO:0000256" key="12">
    <source>
        <dbReference type="ARBA" id="ARBA00037847"/>
    </source>
</evidence>
<dbReference type="CDD" id="cd06503">
    <property type="entry name" value="ATP-synt_Fo_b"/>
    <property type="match status" value="1"/>
</dbReference>
<keyword evidence="4 15" id="KW-0812">Transmembrane</keyword>
<keyword evidence="6 15" id="KW-1133">Transmembrane helix</keyword>
<evidence type="ECO:0000256" key="13">
    <source>
        <dbReference type="SAM" id="Coils"/>
    </source>
</evidence>
<evidence type="ECO:0000256" key="2">
    <source>
        <dbReference type="ARBA" id="ARBA00022448"/>
    </source>
</evidence>
<comment type="similarity">
    <text evidence="1">Belongs to the ATPase B chain family.</text>
</comment>
<evidence type="ECO:0000256" key="1">
    <source>
        <dbReference type="ARBA" id="ARBA00005513"/>
    </source>
</evidence>
<accession>A0A5C5X5T3</accession>
<dbReference type="EMBL" id="SIHI01000001">
    <property type="protein sequence ID" value="TWT58386.1"/>
    <property type="molecule type" value="Genomic_DNA"/>
</dbReference>
<dbReference type="GO" id="GO:0012505">
    <property type="term" value="C:endomembrane system"/>
    <property type="evidence" value="ECO:0007669"/>
    <property type="project" value="UniProtKB-SubCell"/>
</dbReference>
<evidence type="ECO:0000256" key="15">
    <source>
        <dbReference type="SAM" id="Phobius"/>
    </source>
</evidence>
<proteinExistence type="inferred from homology"/>
<sequence length="253" mass="27940" precursor="true">MNVRENHNLFVQSLRLAWILALTCALTAGPVNSAYCQDAASEEAHSEAAHDSHDAHSEGDHADGDLGHDEAGHGHDDHGAGHGTGHGDEHAAPSIWEDLSFWSIIAFAGFCVAIGKLGIWDWMLTSMSDREAQEQETISVAERHLSTARETLNKYRGQLEAMDETVAETLAEAKRDADHTRDEIVEFANHEAGLMVKRAEVDIDRARDQSLHQLFEHLAARVAEVSEQRVRSSFNDSDQDRLIDETLNQMAGN</sequence>
<keyword evidence="18" id="KW-1185">Reference proteome</keyword>
<evidence type="ECO:0000256" key="9">
    <source>
        <dbReference type="ARBA" id="ARBA00023310"/>
    </source>
</evidence>
<comment type="caution">
    <text evidence="17">The sequence shown here is derived from an EMBL/GenBank/DDBJ whole genome shotgun (WGS) entry which is preliminary data.</text>
</comment>
<evidence type="ECO:0000256" key="8">
    <source>
        <dbReference type="ARBA" id="ARBA00023136"/>
    </source>
</evidence>
<feature type="region of interest" description="Disordered" evidence="14">
    <location>
        <begin position="231"/>
        <end position="253"/>
    </location>
</feature>
<evidence type="ECO:0000256" key="4">
    <source>
        <dbReference type="ARBA" id="ARBA00022692"/>
    </source>
</evidence>
<dbReference type="AlphaFoldDB" id="A0A5C5X5T3"/>
<evidence type="ECO:0000256" key="14">
    <source>
        <dbReference type="SAM" id="MobiDB-lite"/>
    </source>
</evidence>
<keyword evidence="2" id="KW-0813">Transport</keyword>
<dbReference type="GO" id="GO:0015986">
    <property type="term" value="P:proton motive force-driven ATP synthesis"/>
    <property type="evidence" value="ECO:0007669"/>
    <property type="project" value="InterPro"/>
</dbReference>
<keyword evidence="8 15" id="KW-0472">Membrane</keyword>
<evidence type="ECO:0000256" key="7">
    <source>
        <dbReference type="ARBA" id="ARBA00023065"/>
    </source>
</evidence>
<keyword evidence="16" id="KW-0732">Signal</keyword>
<feature type="coiled-coil region" evidence="13">
    <location>
        <begin position="145"/>
        <end position="172"/>
    </location>
</feature>
<dbReference type="InterPro" id="IPR050059">
    <property type="entry name" value="ATP_synthase_B_chain"/>
</dbReference>
<feature type="signal peptide" evidence="16">
    <location>
        <begin position="1"/>
        <end position="33"/>
    </location>
</feature>
<feature type="chain" id="PRO_5022894962" evidence="16">
    <location>
        <begin position="34"/>
        <end position="253"/>
    </location>
</feature>
<evidence type="ECO:0000313" key="18">
    <source>
        <dbReference type="Proteomes" id="UP000317243"/>
    </source>
</evidence>
<comment type="subcellular location">
    <subcellularLocation>
        <location evidence="12">Endomembrane system</location>
        <topology evidence="12">Single-pass membrane protein</topology>
    </subcellularLocation>
</comment>
<evidence type="ECO:0000256" key="3">
    <source>
        <dbReference type="ARBA" id="ARBA00022547"/>
    </source>
</evidence>
<keyword evidence="9" id="KW-0066">ATP synthesis</keyword>
<name>A0A5C5X5T3_9PLAN</name>
<evidence type="ECO:0000256" key="6">
    <source>
        <dbReference type="ARBA" id="ARBA00022989"/>
    </source>
</evidence>
<dbReference type="PANTHER" id="PTHR33445:SF1">
    <property type="entry name" value="ATP SYNTHASE SUBUNIT B"/>
    <property type="match status" value="1"/>
</dbReference>
<keyword evidence="7" id="KW-0406">Ion transport</keyword>
<evidence type="ECO:0000313" key="17">
    <source>
        <dbReference type="EMBL" id="TWT58386.1"/>
    </source>
</evidence>
<dbReference type="GO" id="GO:0046961">
    <property type="term" value="F:proton-transporting ATPase activity, rotational mechanism"/>
    <property type="evidence" value="ECO:0007669"/>
    <property type="project" value="TreeGrafter"/>
</dbReference>
<dbReference type="InterPro" id="IPR002146">
    <property type="entry name" value="ATP_synth_b/b'su_bac/chlpt"/>
</dbReference>
<dbReference type="GO" id="GO:0045259">
    <property type="term" value="C:proton-transporting ATP synthase complex"/>
    <property type="evidence" value="ECO:0007669"/>
    <property type="project" value="UniProtKB-KW"/>
</dbReference>
<evidence type="ECO:0000256" key="16">
    <source>
        <dbReference type="SAM" id="SignalP"/>
    </source>
</evidence>
<evidence type="ECO:0000256" key="11">
    <source>
        <dbReference type="ARBA" id="ARBA00025614"/>
    </source>
</evidence>
<evidence type="ECO:0000256" key="10">
    <source>
        <dbReference type="ARBA" id="ARBA00025198"/>
    </source>
</evidence>
<comment type="function">
    <text evidence="10">F(1)F(0) ATP synthase produces ATP from ADP in the presence of a proton or sodium gradient. F-type ATPases consist of two structural domains, F(1) containing the extramembraneous catalytic core and F(0) containing the membrane proton channel, linked together by a central stalk and a peripheral stalk. During catalysis, ATP synthesis in the catalytic domain of F(1) is coupled via a rotary mechanism of the central stalk subunits to proton translocation.</text>
</comment>
<feature type="transmembrane region" description="Helical" evidence="15">
    <location>
        <begin position="99"/>
        <end position="120"/>
    </location>
</feature>